<name>A0AA88H877_ARTSF</name>
<reference evidence="1" key="1">
    <citation type="submission" date="2023-07" db="EMBL/GenBank/DDBJ databases">
        <title>Chromosome-level genome assembly of Artemia franciscana.</title>
        <authorList>
            <person name="Jo E."/>
        </authorList>
    </citation>
    <scope>NUCLEOTIDE SEQUENCE</scope>
    <source>
        <tissue evidence="1">Whole body</tissue>
    </source>
</reference>
<sequence length="77" mass="8951">MMEVRFASLQSKLTMIVASAPTNEANNSKKDCFYYNLNDLVNYVAEHEILNICSDLNAKVGNSHRYAPEVIKWFWRH</sequence>
<dbReference type="EMBL" id="JAVRJZ010000021">
    <property type="protein sequence ID" value="KAK2705394.1"/>
    <property type="molecule type" value="Genomic_DNA"/>
</dbReference>
<comment type="caution">
    <text evidence="1">The sequence shown here is derived from an EMBL/GenBank/DDBJ whole genome shotgun (WGS) entry which is preliminary data.</text>
</comment>
<dbReference type="Proteomes" id="UP001187531">
    <property type="component" value="Unassembled WGS sequence"/>
</dbReference>
<evidence type="ECO:0000313" key="1">
    <source>
        <dbReference type="EMBL" id="KAK2705394.1"/>
    </source>
</evidence>
<keyword evidence="2" id="KW-1185">Reference proteome</keyword>
<organism evidence="1 2">
    <name type="scientific">Artemia franciscana</name>
    <name type="common">Brine shrimp</name>
    <name type="synonym">Artemia sanfranciscana</name>
    <dbReference type="NCBI Taxonomy" id="6661"/>
    <lineage>
        <taxon>Eukaryota</taxon>
        <taxon>Metazoa</taxon>
        <taxon>Ecdysozoa</taxon>
        <taxon>Arthropoda</taxon>
        <taxon>Crustacea</taxon>
        <taxon>Branchiopoda</taxon>
        <taxon>Anostraca</taxon>
        <taxon>Artemiidae</taxon>
        <taxon>Artemia</taxon>
    </lineage>
</organism>
<protein>
    <submittedName>
        <fullName evidence="1">Uncharacterized protein</fullName>
    </submittedName>
</protein>
<accession>A0AA88H877</accession>
<gene>
    <name evidence="1" type="ORF">QYM36_017438</name>
</gene>
<dbReference type="AlphaFoldDB" id="A0AA88H877"/>
<proteinExistence type="predicted"/>
<evidence type="ECO:0000313" key="2">
    <source>
        <dbReference type="Proteomes" id="UP001187531"/>
    </source>
</evidence>